<dbReference type="CDD" id="cd05390">
    <property type="entry name" value="HypB"/>
    <property type="match status" value="1"/>
</dbReference>
<dbReference type="PANTHER" id="PTHR30134:SF2">
    <property type="entry name" value="HYDROGENASE MATURATION FACTOR HYPB"/>
    <property type="match status" value="1"/>
</dbReference>
<organism evidence="9 10">
    <name type="scientific">Desulfacinum infernum DSM 9756</name>
    <dbReference type="NCBI Taxonomy" id="1121391"/>
    <lineage>
        <taxon>Bacteria</taxon>
        <taxon>Pseudomonadati</taxon>
        <taxon>Thermodesulfobacteriota</taxon>
        <taxon>Syntrophobacteria</taxon>
        <taxon>Syntrophobacterales</taxon>
        <taxon>Syntrophobacteraceae</taxon>
        <taxon>Desulfacinum</taxon>
    </lineage>
</organism>
<dbReference type="InterPro" id="IPR003495">
    <property type="entry name" value="CobW/HypB/UreG_nucleotide-bd"/>
</dbReference>
<proteinExistence type="inferred from homology"/>
<evidence type="ECO:0000259" key="8">
    <source>
        <dbReference type="Pfam" id="PF02492"/>
    </source>
</evidence>
<evidence type="ECO:0000313" key="10">
    <source>
        <dbReference type="Proteomes" id="UP000184076"/>
    </source>
</evidence>
<sequence>MKRGRTVMTEIKVPVVRNILEINERLAAENRRLFDEKKILAINLMSSPGAGKTSLLERTVEGLGGRFGIAVIEGDIQSSYDAERIQKKGVQAVQINTDGACHLDGNMIQSALNALDLDSVDLLVIENVGNLVCPAEFNLGEHHKAMILSVAEGDDKPLKYPLMFQQSSVLLVNKIDLLPYVDCDVAVIRQRASQLNPNQAVFEVSCRTGEGLDAWYAWLEDRIREVKNA</sequence>
<dbReference type="STRING" id="1121391.SAMN02745206_02706"/>
<dbReference type="Pfam" id="PF02492">
    <property type="entry name" value="cobW"/>
    <property type="match status" value="1"/>
</dbReference>
<dbReference type="PIRSF" id="PIRSF005624">
    <property type="entry name" value="Ni-bind_GTPase"/>
    <property type="match status" value="1"/>
</dbReference>
<dbReference type="InterPro" id="IPR004392">
    <property type="entry name" value="Hyd_mat_HypB"/>
</dbReference>
<dbReference type="AlphaFoldDB" id="A0A1M5EQV1"/>
<evidence type="ECO:0000256" key="1">
    <source>
        <dbReference type="ARBA" id="ARBA00006211"/>
    </source>
</evidence>
<keyword evidence="6" id="KW-0862">Zinc</keyword>
<gene>
    <name evidence="9" type="ORF">SAMN02745206_02706</name>
</gene>
<dbReference type="GO" id="GO:0051604">
    <property type="term" value="P:protein maturation"/>
    <property type="evidence" value="ECO:0007669"/>
    <property type="project" value="InterPro"/>
</dbReference>
<evidence type="ECO:0000256" key="4">
    <source>
        <dbReference type="ARBA" id="ARBA00022741"/>
    </source>
</evidence>
<dbReference type="EMBL" id="FQVB01000028">
    <property type="protein sequence ID" value="SHF81547.1"/>
    <property type="molecule type" value="Genomic_DNA"/>
</dbReference>
<comment type="similarity">
    <text evidence="1">Belongs to the SIMIBI class G3E GTPase family. HypB/HupM subfamily.</text>
</comment>
<keyword evidence="2" id="KW-0533">Nickel</keyword>
<evidence type="ECO:0000256" key="2">
    <source>
        <dbReference type="ARBA" id="ARBA00022596"/>
    </source>
</evidence>
<evidence type="ECO:0000256" key="6">
    <source>
        <dbReference type="ARBA" id="ARBA00022833"/>
    </source>
</evidence>
<evidence type="ECO:0000256" key="3">
    <source>
        <dbReference type="ARBA" id="ARBA00022723"/>
    </source>
</evidence>
<name>A0A1M5EQV1_9BACT</name>
<evidence type="ECO:0000256" key="5">
    <source>
        <dbReference type="ARBA" id="ARBA00022801"/>
    </source>
</evidence>
<dbReference type="InterPro" id="IPR027417">
    <property type="entry name" value="P-loop_NTPase"/>
</dbReference>
<dbReference type="Proteomes" id="UP000184076">
    <property type="component" value="Unassembled WGS sequence"/>
</dbReference>
<protein>
    <submittedName>
        <fullName evidence="9">Hydrogenase nickel incorporation protein HypB</fullName>
    </submittedName>
</protein>
<accession>A0A1M5EQV1</accession>
<reference evidence="10" key="1">
    <citation type="submission" date="2016-11" db="EMBL/GenBank/DDBJ databases">
        <authorList>
            <person name="Varghese N."/>
            <person name="Submissions S."/>
        </authorList>
    </citation>
    <scope>NUCLEOTIDE SEQUENCE [LARGE SCALE GENOMIC DNA]</scope>
    <source>
        <strain evidence="10">DSM 9756</strain>
    </source>
</reference>
<evidence type="ECO:0000313" key="9">
    <source>
        <dbReference type="EMBL" id="SHF81547.1"/>
    </source>
</evidence>
<keyword evidence="7" id="KW-0342">GTP-binding</keyword>
<dbReference type="Gene3D" id="3.40.50.300">
    <property type="entry name" value="P-loop containing nucleotide triphosphate hydrolases"/>
    <property type="match status" value="1"/>
</dbReference>
<dbReference type="PANTHER" id="PTHR30134">
    <property type="entry name" value="HYDROGENASE PROTEIN ASSEMBLY PROTEIN, NICKEL CHAPERONE"/>
    <property type="match status" value="1"/>
</dbReference>
<dbReference type="GO" id="GO:0003924">
    <property type="term" value="F:GTPase activity"/>
    <property type="evidence" value="ECO:0007669"/>
    <property type="project" value="InterPro"/>
</dbReference>
<dbReference type="GO" id="GO:0005525">
    <property type="term" value="F:GTP binding"/>
    <property type="evidence" value="ECO:0007669"/>
    <property type="project" value="UniProtKB-KW"/>
</dbReference>
<keyword evidence="3" id="KW-0479">Metal-binding</keyword>
<keyword evidence="4" id="KW-0547">Nucleotide-binding</keyword>
<feature type="domain" description="CobW/HypB/UreG nucleotide-binding" evidence="8">
    <location>
        <begin position="42"/>
        <end position="202"/>
    </location>
</feature>
<keyword evidence="5" id="KW-0378">Hydrolase</keyword>
<dbReference type="GO" id="GO:0016151">
    <property type="term" value="F:nickel cation binding"/>
    <property type="evidence" value="ECO:0007669"/>
    <property type="project" value="InterPro"/>
</dbReference>
<keyword evidence="10" id="KW-1185">Reference proteome</keyword>
<dbReference type="SUPFAM" id="SSF52540">
    <property type="entry name" value="P-loop containing nucleoside triphosphate hydrolases"/>
    <property type="match status" value="1"/>
</dbReference>
<dbReference type="GO" id="GO:0008270">
    <property type="term" value="F:zinc ion binding"/>
    <property type="evidence" value="ECO:0007669"/>
    <property type="project" value="TreeGrafter"/>
</dbReference>
<evidence type="ECO:0000256" key="7">
    <source>
        <dbReference type="ARBA" id="ARBA00023134"/>
    </source>
</evidence>
<dbReference type="NCBIfam" id="TIGR00073">
    <property type="entry name" value="hypB"/>
    <property type="match status" value="1"/>
</dbReference>